<dbReference type="STRING" id="649761.HMPREF0973_00187"/>
<dbReference type="EMBL" id="ACVA01000007">
    <property type="protein sequence ID" value="EEX19868.1"/>
    <property type="molecule type" value="Genomic_DNA"/>
</dbReference>
<sequence length="108" mass="12063">MTLITIVKVYEIVLFLLYEFLQLIALVGIELRRGATLGTFSYTSISRANADKKAQKVLSLAFFPEACCQASFTFFTPCWAFSMALRTASSSELSIIGFRPRPRRVASP</sequence>
<feature type="transmembrane region" description="Helical" evidence="1">
    <location>
        <begin position="12"/>
        <end position="31"/>
    </location>
</feature>
<keyword evidence="3" id="KW-1185">Reference proteome</keyword>
<organism evidence="2 3">
    <name type="scientific">Prevotella veroralis F0319</name>
    <dbReference type="NCBI Taxonomy" id="649761"/>
    <lineage>
        <taxon>Bacteria</taxon>
        <taxon>Pseudomonadati</taxon>
        <taxon>Bacteroidota</taxon>
        <taxon>Bacteroidia</taxon>
        <taxon>Bacteroidales</taxon>
        <taxon>Prevotellaceae</taxon>
        <taxon>Prevotella</taxon>
    </lineage>
</organism>
<gene>
    <name evidence="2" type="ORF">HMPREF0973_00187</name>
</gene>
<dbReference type="HOGENOM" id="CLU_2194590_0_0_10"/>
<dbReference type="Proteomes" id="UP000003327">
    <property type="component" value="Unassembled WGS sequence"/>
</dbReference>
<keyword evidence="1" id="KW-0812">Transmembrane</keyword>
<evidence type="ECO:0000313" key="3">
    <source>
        <dbReference type="Proteomes" id="UP000003327"/>
    </source>
</evidence>
<protein>
    <submittedName>
        <fullName evidence="2">Uncharacterized protein</fullName>
    </submittedName>
</protein>
<evidence type="ECO:0000256" key="1">
    <source>
        <dbReference type="SAM" id="Phobius"/>
    </source>
</evidence>
<comment type="caution">
    <text evidence="2">The sequence shown here is derived from an EMBL/GenBank/DDBJ whole genome shotgun (WGS) entry which is preliminary data.</text>
</comment>
<reference evidence="2 3" key="1">
    <citation type="submission" date="2009-09" db="EMBL/GenBank/DDBJ databases">
        <authorList>
            <person name="Weinstock G."/>
            <person name="Sodergren E."/>
            <person name="Clifton S."/>
            <person name="Fulton L."/>
            <person name="Fulton B."/>
            <person name="Courtney L."/>
            <person name="Fronick C."/>
            <person name="Harrison M."/>
            <person name="Strong C."/>
            <person name="Farmer C."/>
            <person name="Delahaunty K."/>
            <person name="Markovic C."/>
            <person name="Hall O."/>
            <person name="Minx P."/>
            <person name="Tomlinson C."/>
            <person name="Mitreva M."/>
            <person name="Nelson J."/>
            <person name="Hou S."/>
            <person name="Wollam A."/>
            <person name="Pepin K.H."/>
            <person name="Johnson M."/>
            <person name="Bhonagiri V."/>
            <person name="Nash W.E."/>
            <person name="Warren W."/>
            <person name="Chinwalla A."/>
            <person name="Mardis E.R."/>
            <person name="Wilson R.K."/>
        </authorList>
    </citation>
    <scope>NUCLEOTIDE SEQUENCE [LARGE SCALE GENOMIC DNA]</scope>
    <source>
        <strain evidence="2 3">F0319</strain>
    </source>
</reference>
<keyword evidence="1" id="KW-0472">Membrane</keyword>
<name>C9MKR3_9BACT</name>
<proteinExistence type="predicted"/>
<accession>C9MKR3</accession>
<dbReference type="AlphaFoldDB" id="C9MKR3"/>
<keyword evidence="1" id="KW-1133">Transmembrane helix</keyword>
<evidence type="ECO:0000313" key="2">
    <source>
        <dbReference type="EMBL" id="EEX19868.1"/>
    </source>
</evidence>